<dbReference type="GO" id="GO:0031012">
    <property type="term" value="C:extracellular matrix"/>
    <property type="evidence" value="ECO:0007669"/>
    <property type="project" value="TreeGrafter"/>
</dbReference>
<organism evidence="1 2">
    <name type="scientific">Amblyomma americanum</name>
    <name type="common">Lone star tick</name>
    <dbReference type="NCBI Taxonomy" id="6943"/>
    <lineage>
        <taxon>Eukaryota</taxon>
        <taxon>Metazoa</taxon>
        <taxon>Ecdysozoa</taxon>
        <taxon>Arthropoda</taxon>
        <taxon>Chelicerata</taxon>
        <taxon>Arachnida</taxon>
        <taxon>Acari</taxon>
        <taxon>Parasitiformes</taxon>
        <taxon>Ixodida</taxon>
        <taxon>Ixodoidea</taxon>
        <taxon>Ixodidae</taxon>
        <taxon>Amblyomminae</taxon>
        <taxon>Amblyomma</taxon>
    </lineage>
</organism>
<evidence type="ECO:0000313" key="1">
    <source>
        <dbReference type="EMBL" id="KAK8781174.1"/>
    </source>
</evidence>
<dbReference type="PANTHER" id="PTHR46145:SF4">
    <property type="entry name" value="HEPARANASE"/>
    <property type="match status" value="1"/>
</dbReference>
<dbReference type="Gene3D" id="3.20.20.80">
    <property type="entry name" value="Glycosidases"/>
    <property type="match status" value="1"/>
</dbReference>
<dbReference type="Proteomes" id="UP001321473">
    <property type="component" value="Unassembled WGS sequence"/>
</dbReference>
<dbReference type="EMBL" id="JARKHS020007933">
    <property type="protein sequence ID" value="KAK8781174.1"/>
    <property type="molecule type" value="Genomic_DNA"/>
</dbReference>
<gene>
    <name evidence="1" type="ORF">V5799_017485</name>
</gene>
<dbReference type="AlphaFoldDB" id="A0AAQ4F203"/>
<reference evidence="1 2" key="1">
    <citation type="journal article" date="2023" name="Arcadia Sci">
        <title>De novo assembly of a long-read Amblyomma americanum tick genome.</title>
        <authorList>
            <person name="Chou S."/>
            <person name="Poskanzer K.E."/>
            <person name="Rollins M."/>
            <person name="Thuy-Boun P.S."/>
        </authorList>
    </citation>
    <scope>NUCLEOTIDE SEQUENCE [LARGE SCALE GENOMIC DNA]</scope>
    <source>
        <strain evidence="1">F_SG_1</strain>
        <tissue evidence="1">Salivary glands</tissue>
    </source>
</reference>
<evidence type="ECO:0000313" key="2">
    <source>
        <dbReference type="Proteomes" id="UP001321473"/>
    </source>
</evidence>
<protein>
    <submittedName>
        <fullName evidence="1">Uncharacterized protein</fullName>
    </submittedName>
</protein>
<proteinExistence type="predicted"/>
<feature type="non-terminal residue" evidence="1">
    <location>
        <position position="1"/>
    </location>
</feature>
<sequence length="117" mass="12413">LEATGLVHADELARDYGALRHLLLFWPASGKLVGPDIGDTSPDALAFLDSYHHRQPEGTVSDLLNATTLRGLSSSIQQLGSVLKRNGLRKSLWITEVASASGEGLPAVSDTYASSLV</sequence>
<dbReference type="PANTHER" id="PTHR46145">
    <property type="entry name" value="HEPARANASE"/>
    <property type="match status" value="1"/>
</dbReference>
<keyword evidence="2" id="KW-1185">Reference proteome</keyword>
<name>A0AAQ4F203_AMBAM</name>
<comment type="caution">
    <text evidence="1">The sequence shown here is derived from an EMBL/GenBank/DDBJ whole genome shotgun (WGS) entry which is preliminary data.</text>
</comment>
<accession>A0AAQ4F203</accession>
<dbReference type="GO" id="GO:0005615">
    <property type="term" value="C:extracellular space"/>
    <property type="evidence" value="ECO:0007669"/>
    <property type="project" value="TreeGrafter"/>
</dbReference>